<evidence type="ECO:0000256" key="4">
    <source>
        <dbReference type="ARBA" id="ARBA00023002"/>
    </source>
</evidence>
<sequence length="568" mass="61257">MAAWRPHSVGITGHSQGLAVAATLALATTEDSFHSISRKALGLLMLTGIYPQMDYPPAGLSTPPDTAQEDGAPTPMAVVLKLTRAQLASAVDRHNAYQPTVAMRIHLSLTNGDKIFVVSGATSSLTRFVASLKREFDTGGADQTRIPFSKRKPGVAVKYLSINAPYHCELLAPAAKGACEYATRRGWLLDGRCLRRPLKATDDGRDVRGVRKLSHFLLRSMIELRVDWPAAVTCPGVTHVVDFGPGGVNGIGVLVHRIYEGRGVSVICAGAFESRNSPLAAKTDLYRRDATALLRAPNWADEFRPRLIRCAADGRLHIDTPMSRLLGKPPVMVAGMTPSTISDVFVSAVVRAGYHIELSGGGHFSEPMLRDKVDKILKQAGPGTGITINSIYVNPFLWNIQYPAMQTMRREGIPMEGLCIGAGVPSFEVCNEIIASIREVGFRHIGLKPSSVSTIRLVIKIAQANADFPILLQWTGGRGGGHHSFEDFHQPILETYSAIRAQKNIVLVAGSGFGGVDDTLPYLTGDWSRRFDRAPMPFDGCLFGSRVMVAKEGAASDSVKEAIVAAQG</sequence>
<evidence type="ECO:0000256" key="1">
    <source>
        <dbReference type="ARBA" id="ARBA00022679"/>
    </source>
</evidence>
<dbReference type="FunFam" id="3.20.20.70:FF:000078">
    <property type="entry name" value="Fatty acid synthase beta subunit dehydratase"/>
    <property type="match status" value="1"/>
</dbReference>
<dbReference type="InterPro" id="IPR050830">
    <property type="entry name" value="Fungal_FAS"/>
</dbReference>
<dbReference type="GO" id="GO:0005835">
    <property type="term" value="C:fatty acid synthase complex"/>
    <property type="evidence" value="ECO:0007669"/>
    <property type="project" value="InterPro"/>
</dbReference>
<dbReference type="PRINTS" id="PR01483">
    <property type="entry name" value="FASYNTHASE"/>
</dbReference>
<evidence type="ECO:0000313" key="8">
    <source>
        <dbReference type="Proteomes" id="UP001143981"/>
    </source>
</evidence>
<evidence type="ECO:0000259" key="5">
    <source>
        <dbReference type="Pfam" id="PF08354"/>
    </source>
</evidence>
<dbReference type="GO" id="GO:0004318">
    <property type="term" value="F:enoyl-[acyl-carrier-protein] reductase (NADH) activity"/>
    <property type="evidence" value="ECO:0007669"/>
    <property type="project" value="InterPro"/>
</dbReference>
<evidence type="ECO:0000313" key="7">
    <source>
        <dbReference type="EMBL" id="KAJ1731799.1"/>
    </source>
</evidence>
<dbReference type="GO" id="GO:0016787">
    <property type="term" value="F:hydrolase activity"/>
    <property type="evidence" value="ECO:0007669"/>
    <property type="project" value="UniProtKB-KW"/>
</dbReference>
<dbReference type="InterPro" id="IPR016035">
    <property type="entry name" value="Acyl_Trfase/lysoPLipase"/>
</dbReference>
<dbReference type="PANTHER" id="PTHR10982">
    <property type="entry name" value="MALONYL COA-ACYL CARRIER PROTEIN TRANSACYLASE"/>
    <property type="match status" value="1"/>
</dbReference>
<dbReference type="GO" id="GO:0006633">
    <property type="term" value="P:fatty acid biosynthetic process"/>
    <property type="evidence" value="ECO:0007669"/>
    <property type="project" value="InterPro"/>
</dbReference>
<name>A0A9W7YE90_9FUNG</name>
<feature type="non-terminal residue" evidence="7">
    <location>
        <position position="568"/>
    </location>
</feature>
<dbReference type="GO" id="GO:0004321">
    <property type="term" value="F:fatty-acyl-CoA synthase activity"/>
    <property type="evidence" value="ECO:0007669"/>
    <property type="project" value="UniProtKB-EC"/>
</dbReference>
<dbReference type="Gene3D" id="3.20.20.70">
    <property type="entry name" value="Aldolase class I"/>
    <property type="match status" value="1"/>
</dbReference>
<reference evidence="7" key="1">
    <citation type="submission" date="2022-07" db="EMBL/GenBank/DDBJ databases">
        <title>Phylogenomic reconstructions and comparative analyses of Kickxellomycotina fungi.</title>
        <authorList>
            <person name="Reynolds N.K."/>
            <person name="Stajich J.E."/>
            <person name="Barry K."/>
            <person name="Grigoriev I.V."/>
            <person name="Crous P."/>
            <person name="Smith M.E."/>
        </authorList>
    </citation>
    <scope>NUCLEOTIDE SEQUENCE</scope>
    <source>
        <strain evidence="7">BCRC 34381</strain>
    </source>
</reference>
<keyword evidence="4" id="KW-0560">Oxidoreductase</keyword>
<dbReference type="SUPFAM" id="SSF52151">
    <property type="entry name" value="FabD/lysophospholipase-like"/>
    <property type="match status" value="1"/>
</dbReference>
<keyword evidence="8" id="KW-1185">Reference proteome</keyword>
<keyword evidence="1 7" id="KW-0808">Transferase</keyword>
<gene>
    <name evidence="7" type="primary">fas2_4</name>
    <name evidence="7" type="ORF">LPJ61_002350</name>
</gene>
<dbReference type="InterPro" id="IPR013565">
    <property type="entry name" value="Fas1/AflB-like_central"/>
</dbReference>
<dbReference type="InterPro" id="IPR001227">
    <property type="entry name" value="Ac_transferase_dom_sf"/>
</dbReference>
<dbReference type="Pfam" id="PF08354">
    <property type="entry name" value="Fas1-AflB-like_hel"/>
    <property type="match status" value="1"/>
</dbReference>
<dbReference type="EMBL" id="JANBOI010000289">
    <property type="protein sequence ID" value="KAJ1731799.1"/>
    <property type="molecule type" value="Genomic_DNA"/>
</dbReference>
<proteinExistence type="predicted"/>
<comment type="caution">
    <text evidence="7">The sequence shown here is derived from an EMBL/GenBank/DDBJ whole genome shotgun (WGS) entry which is preliminary data.</text>
</comment>
<feature type="domain" description="Starter acyltransferase (SAT)" evidence="6">
    <location>
        <begin position="6"/>
        <end position="150"/>
    </location>
</feature>
<evidence type="ECO:0000256" key="2">
    <source>
        <dbReference type="ARBA" id="ARBA00022801"/>
    </source>
</evidence>
<dbReference type="SUPFAM" id="SSF51412">
    <property type="entry name" value="Inosine monophosphate dehydrogenase (IMPDH)"/>
    <property type="match status" value="1"/>
</dbReference>
<keyword evidence="2" id="KW-0378">Hydrolase</keyword>
<dbReference type="GO" id="GO:0004312">
    <property type="term" value="F:fatty acid synthase activity"/>
    <property type="evidence" value="ECO:0007669"/>
    <property type="project" value="InterPro"/>
</dbReference>
<evidence type="ECO:0000256" key="3">
    <source>
        <dbReference type="ARBA" id="ARBA00022857"/>
    </source>
</evidence>
<dbReference type="Proteomes" id="UP001143981">
    <property type="component" value="Unassembled WGS sequence"/>
</dbReference>
<organism evidence="7 8">
    <name type="scientific">Coemansia biformis</name>
    <dbReference type="NCBI Taxonomy" id="1286918"/>
    <lineage>
        <taxon>Eukaryota</taxon>
        <taxon>Fungi</taxon>
        <taxon>Fungi incertae sedis</taxon>
        <taxon>Zoopagomycota</taxon>
        <taxon>Kickxellomycotina</taxon>
        <taxon>Kickxellomycetes</taxon>
        <taxon>Kickxellales</taxon>
        <taxon>Kickxellaceae</taxon>
        <taxon>Coemansia</taxon>
    </lineage>
</organism>
<dbReference type="AlphaFoldDB" id="A0A9W7YE90"/>
<protein>
    <submittedName>
        <fullName evidence="7">Fatty acid synthase alpha subunit Lsd1</fullName>
        <ecNumber evidence="7">2.3.1.86</ecNumber>
    </submittedName>
</protein>
<dbReference type="OrthoDB" id="5417908at2759"/>
<dbReference type="InterPro" id="IPR003965">
    <property type="entry name" value="Fatty_acid_synthase"/>
</dbReference>
<keyword evidence="3" id="KW-0521">NADP</keyword>
<dbReference type="Gene3D" id="3.40.366.10">
    <property type="entry name" value="Malonyl-Coenzyme A Acyl Carrier Protein, domain 2"/>
    <property type="match status" value="2"/>
</dbReference>
<dbReference type="PANTHER" id="PTHR10982:SF21">
    <property type="entry name" value="FATTY ACID SYNTHASE SUBUNIT BETA"/>
    <property type="match status" value="1"/>
</dbReference>
<dbReference type="InterPro" id="IPR013785">
    <property type="entry name" value="Aldolase_TIM"/>
</dbReference>
<accession>A0A9W7YE90</accession>
<dbReference type="InterPro" id="IPR032088">
    <property type="entry name" value="SAT"/>
</dbReference>
<dbReference type="EC" id="2.3.1.86" evidence="7"/>
<evidence type="ECO:0000259" key="6">
    <source>
        <dbReference type="Pfam" id="PF16073"/>
    </source>
</evidence>
<keyword evidence="7" id="KW-0012">Acyltransferase</keyword>
<feature type="domain" description="Fatty acid synthase beta subunit AflB /Fas1-like central" evidence="5">
    <location>
        <begin position="469"/>
        <end position="568"/>
    </location>
</feature>
<dbReference type="Pfam" id="PF16073">
    <property type="entry name" value="SAT"/>
    <property type="match status" value="1"/>
</dbReference>